<dbReference type="PROSITE" id="PS00747">
    <property type="entry name" value="GLUTR"/>
    <property type="match status" value="1"/>
</dbReference>
<dbReference type="PIRSF" id="PIRSF000445">
    <property type="entry name" value="4pyrrol_synth_GluRdtase"/>
    <property type="match status" value="1"/>
</dbReference>
<dbReference type="HAMAP" id="MF_00087">
    <property type="entry name" value="Glu_tRNA_reductase"/>
    <property type="match status" value="1"/>
</dbReference>
<evidence type="ECO:0000313" key="15">
    <source>
        <dbReference type="Proteomes" id="UP001296873"/>
    </source>
</evidence>
<evidence type="ECO:0000259" key="13">
    <source>
        <dbReference type="Pfam" id="PF05201"/>
    </source>
</evidence>
<comment type="miscellaneous">
    <text evidence="8">During catalysis, the active site Cys acts as a nucleophile attacking the alpha-carbonyl group of tRNA-bound glutamate with the formation of a thioester intermediate between enzyme and glutamate, and the concomitant release of tRNA(Glu). The thioester intermediate is finally reduced by direct hydride transfer from NADPH, to form the product GSA.</text>
</comment>
<evidence type="ECO:0000256" key="6">
    <source>
        <dbReference type="ARBA" id="ARBA00023244"/>
    </source>
</evidence>
<dbReference type="InterPro" id="IPR015896">
    <property type="entry name" value="4pyrrol_synth_GluRdtase_dimer"/>
</dbReference>
<dbReference type="RefSeq" id="WP_200342854.1">
    <property type="nucleotide sequence ID" value="NZ_NRRL01000098.1"/>
</dbReference>
<evidence type="ECO:0000259" key="12">
    <source>
        <dbReference type="Pfam" id="PF01488"/>
    </source>
</evidence>
<dbReference type="InterPro" id="IPR036291">
    <property type="entry name" value="NAD(P)-bd_dom_sf"/>
</dbReference>
<feature type="active site" description="Nucleophile" evidence="8">
    <location>
        <position position="55"/>
    </location>
</feature>
<dbReference type="Pfam" id="PF05201">
    <property type="entry name" value="GlutR_N"/>
    <property type="match status" value="1"/>
</dbReference>
<feature type="site" description="Important for activity" evidence="8">
    <location>
        <position position="104"/>
    </location>
</feature>
<dbReference type="EC" id="1.2.1.70" evidence="3 8"/>
<dbReference type="PANTHER" id="PTHR43013:SF1">
    <property type="entry name" value="GLUTAMYL-TRNA REDUCTASE"/>
    <property type="match status" value="1"/>
</dbReference>
<dbReference type="Pfam" id="PF01488">
    <property type="entry name" value="Shikimate_DH"/>
    <property type="match status" value="1"/>
</dbReference>
<feature type="domain" description="Quinate/shikimate 5-dehydrogenase/glutamyl-tRNA reductase" evidence="12">
    <location>
        <begin position="177"/>
        <end position="311"/>
    </location>
</feature>
<keyword evidence="6 8" id="KW-0627">Porphyrin biosynthesis</keyword>
<evidence type="ECO:0000259" key="11">
    <source>
        <dbReference type="Pfam" id="PF00745"/>
    </source>
</evidence>
<comment type="subunit">
    <text evidence="8">Homodimer.</text>
</comment>
<gene>
    <name evidence="8" type="primary">hemA</name>
    <name evidence="14" type="ORF">CKO28_20930</name>
</gene>
<dbReference type="InterPro" id="IPR036453">
    <property type="entry name" value="GluRdtase_dimer_dom_sf"/>
</dbReference>
<dbReference type="Gene3D" id="3.30.460.30">
    <property type="entry name" value="Glutamyl-tRNA reductase, N-terminal domain"/>
    <property type="match status" value="1"/>
</dbReference>
<protein>
    <recommendedName>
        <fullName evidence="3 8">Glutamyl-tRNA reductase</fullName>
        <shortName evidence="8">GluTR</shortName>
        <ecNumber evidence="3 8">1.2.1.70</ecNumber>
    </recommendedName>
</protein>
<dbReference type="InterPro" id="IPR006151">
    <property type="entry name" value="Shikm_DH/Glu-tRNA_Rdtase"/>
</dbReference>
<dbReference type="InterPro" id="IPR036343">
    <property type="entry name" value="GluRdtase_N_sf"/>
</dbReference>
<reference evidence="14 15" key="1">
    <citation type="journal article" date="2020" name="Microorganisms">
        <title>Osmotic Adaptation and Compatible Solute Biosynthesis of Phototrophic Bacteria as Revealed from Genome Analyses.</title>
        <authorList>
            <person name="Imhoff J.F."/>
            <person name="Rahn T."/>
            <person name="Kunzel S."/>
            <person name="Keller A."/>
            <person name="Neulinger S.C."/>
        </authorList>
    </citation>
    <scope>NUCLEOTIDE SEQUENCE [LARGE SCALE GENOMIC DNA]</scope>
    <source>
        <strain evidence="14 15">DSM 9895</strain>
    </source>
</reference>
<feature type="binding site" evidence="8">
    <location>
        <begin position="54"/>
        <end position="57"/>
    </location>
    <ligand>
        <name>substrate</name>
    </ligand>
</feature>
<dbReference type="InterPro" id="IPR000343">
    <property type="entry name" value="4pyrrol_synth_GluRdtase"/>
</dbReference>
<feature type="compositionally biased region" description="Basic and acidic residues" evidence="10">
    <location>
        <begin position="415"/>
        <end position="437"/>
    </location>
</feature>
<sequence>MSGDPAARLVIVGLSHRNVPADVRESLFVEDVDRARLLANLRAAGFEQGLVLATCERVEVATLSDTPQKVELAAGELLAGWSGMPDAEVGRLLSIHRGHAALRHLFAVAAALDSQVLGEPQVLGQLKDSHRVAQEAGLVSGALEAMLQSAYTVAKRVRSETELASQPVSIAAAAIKVARQVHGDLRRCNALLLGLGEMGELMAAQLNDSPVARMVLAHPTQRRAEAAARRLGCDVRPWADLDTALADADIVVSGLGRGDYVLARQGVRRALKRRRQRPIFIMDAAVPADVEPKVHELESAFVYDLGDLERVAQEGRVQREHAALDAWAIVDAELDAYAKREAGREAVPSLTALRQHFETVRAEVLSTGKLDADAATRLLVNRLLHGPTQALRDAAGDGEARAELERSLQRLYGIDPRHAPGARDDRGEPEDRGGGDR</sequence>
<comment type="pathway">
    <text evidence="1 8 9">Porphyrin-containing compound metabolism; protoporphyrin-IX biosynthesis; 5-aminolevulinate from L-glutamyl-tRNA(Glu): step 1/2.</text>
</comment>
<evidence type="ECO:0000256" key="3">
    <source>
        <dbReference type="ARBA" id="ARBA00012970"/>
    </source>
</evidence>
<name>A0ABS1DKN5_9PROT</name>
<feature type="domain" description="Tetrapyrrole biosynthesis glutamyl-tRNA reductase dimerisation" evidence="11">
    <location>
        <begin position="326"/>
        <end position="413"/>
    </location>
</feature>
<organism evidence="14 15">
    <name type="scientific">Rhodovibrio sodomensis</name>
    <dbReference type="NCBI Taxonomy" id="1088"/>
    <lineage>
        <taxon>Bacteria</taxon>
        <taxon>Pseudomonadati</taxon>
        <taxon>Pseudomonadota</taxon>
        <taxon>Alphaproteobacteria</taxon>
        <taxon>Rhodospirillales</taxon>
        <taxon>Rhodovibrionaceae</taxon>
        <taxon>Rhodovibrio</taxon>
    </lineage>
</organism>
<feature type="binding site" evidence="8">
    <location>
        <position position="114"/>
    </location>
    <ligand>
        <name>substrate</name>
    </ligand>
</feature>
<dbReference type="Pfam" id="PF00745">
    <property type="entry name" value="GlutR_dimer"/>
    <property type="match status" value="1"/>
</dbReference>
<dbReference type="PANTHER" id="PTHR43013">
    <property type="entry name" value="GLUTAMYL-TRNA REDUCTASE"/>
    <property type="match status" value="1"/>
</dbReference>
<evidence type="ECO:0000256" key="4">
    <source>
        <dbReference type="ARBA" id="ARBA00022857"/>
    </source>
</evidence>
<evidence type="ECO:0000256" key="8">
    <source>
        <dbReference type="HAMAP-Rule" id="MF_00087"/>
    </source>
</evidence>
<evidence type="ECO:0000256" key="5">
    <source>
        <dbReference type="ARBA" id="ARBA00023002"/>
    </source>
</evidence>
<evidence type="ECO:0000256" key="2">
    <source>
        <dbReference type="ARBA" id="ARBA00005916"/>
    </source>
</evidence>
<feature type="binding site" evidence="8">
    <location>
        <position position="125"/>
    </location>
    <ligand>
        <name>substrate</name>
    </ligand>
</feature>
<dbReference type="SUPFAM" id="SSF51735">
    <property type="entry name" value="NAD(P)-binding Rossmann-fold domains"/>
    <property type="match status" value="1"/>
</dbReference>
<dbReference type="InterPro" id="IPR018214">
    <property type="entry name" value="GluRdtase_CS"/>
</dbReference>
<evidence type="ECO:0000313" key="14">
    <source>
        <dbReference type="EMBL" id="MBK1670492.1"/>
    </source>
</evidence>
<dbReference type="Proteomes" id="UP001296873">
    <property type="component" value="Unassembled WGS sequence"/>
</dbReference>
<dbReference type="SUPFAM" id="SSF69075">
    <property type="entry name" value="Glutamyl tRNA-reductase dimerization domain"/>
    <property type="match status" value="1"/>
</dbReference>
<keyword evidence="5 8" id="KW-0560">Oxidoreductase</keyword>
<keyword evidence="15" id="KW-1185">Reference proteome</keyword>
<dbReference type="SUPFAM" id="SSF69742">
    <property type="entry name" value="Glutamyl tRNA-reductase catalytic, N-terminal domain"/>
    <property type="match status" value="1"/>
</dbReference>
<accession>A0ABS1DKN5</accession>
<dbReference type="InterPro" id="IPR015895">
    <property type="entry name" value="4pyrrol_synth_GluRdtase_N"/>
</dbReference>
<comment type="function">
    <text evidence="8">Catalyzes the NADPH-dependent reduction of glutamyl-tRNA(Glu) to glutamate 1-semialdehyde (GSA).</text>
</comment>
<dbReference type="EMBL" id="NRRL01000098">
    <property type="protein sequence ID" value="MBK1670492.1"/>
    <property type="molecule type" value="Genomic_DNA"/>
</dbReference>
<dbReference type="Gene3D" id="3.40.50.720">
    <property type="entry name" value="NAD(P)-binding Rossmann-like Domain"/>
    <property type="match status" value="1"/>
</dbReference>
<comment type="catalytic activity">
    <reaction evidence="7 8 9">
        <text>(S)-4-amino-5-oxopentanoate + tRNA(Glu) + NADP(+) = L-glutamyl-tRNA(Glu) + NADPH + H(+)</text>
        <dbReference type="Rhea" id="RHEA:12344"/>
        <dbReference type="Rhea" id="RHEA-COMP:9663"/>
        <dbReference type="Rhea" id="RHEA-COMP:9680"/>
        <dbReference type="ChEBI" id="CHEBI:15378"/>
        <dbReference type="ChEBI" id="CHEBI:57501"/>
        <dbReference type="ChEBI" id="CHEBI:57783"/>
        <dbReference type="ChEBI" id="CHEBI:58349"/>
        <dbReference type="ChEBI" id="CHEBI:78442"/>
        <dbReference type="ChEBI" id="CHEBI:78520"/>
        <dbReference type="EC" id="1.2.1.70"/>
    </reaction>
</comment>
<evidence type="ECO:0000256" key="9">
    <source>
        <dbReference type="RuleBase" id="RU000584"/>
    </source>
</evidence>
<feature type="binding site" evidence="8">
    <location>
        <begin position="194"/>
        <end position="199"/>
    </location>
    <ligand>
        <name>NADP(+)</name>
        <dbReference type="ChEBI" id="CHEBI:58349"/>
    </ligand>
</feature>
<dbReference type="NCBIfam" id="TIGR01035">
    <property type="entry name" value="hemA"/>
    <property type="match status" value="1"/>
</dbReference>
<keyword evidence="4 8" id="KW-0521">NADP</keyword>
<feature type="domain" description="Glutamyl-tRNA reductase N-terminal" evidence="13">
    <location>
        <begin position="12"/>
        <end position="161"/>
    </location>
</feature>
<feature type="region of interest" description="Disordered" evidence="10">
    <location>
        <begin position="411"/>
        <end position="437"/>
    </location>
</feature>
<evidence type="ECO:0000256" key="7">
    <source>
        <dbReference type="ARBA" id="ARBA00047464"/>
    </source>
</evidence>
<comment type="caution">
    <text evidence="14">The sequence shown here is derived from an EMBL/GenBank/DDBJ whole genome shotgun (WGS) entry which is preliminary data.</text>
</comment>
<comment type="domain">
    <text evidence="8">Possesses an unusual extended V-shaped dimeric structure with each monomer consisting of three distinct domains arranged along a curved 'spinal' alpha-helix. The N-terminal catalytic domain specifically recognizes the glutamate moiety of the substrate. The second domain is the NADPH-binding domain, and the third C-terminal domain is responsible for dimerization.</text>
</comment>
<comment type="similarity">
    <text evidence="2 8 9">Belongs to the glutamyl-tRNA reductase family.</text>
</comment>
<evidence type="ECO:0000256" key="1">
    <source>
        <dbReference type="ARBA" id="ARBA00005059"/>
    </source>
</evidence>
<evidence type="ECO:0000256" key="10">
    <source>
        <dbReference type="SAM" id="MobiDB-lite"/>
    </source>
</evidence>
<proteinExistence type="inferred from homology"/>
<feature type="binding site" evidence="8">
    <location>
        <begin position="119"/>
        <end position="121"/>
    </location>
    <ligand>
        <name>substrate</name>
    </ligand>
</feature>